<dbReference type="PROSITE" id="PS50110">
    <property type="entry name" value="RESPONSE_REGULATORY"/>
    <property type="match status" value="1"/>
</dbReference>
<dbReference type="PROSITE" id="PS01124">
    <property type="entry name" value="HTH_ARAC_FAMILY_2"/>
    <property type="match status" value="1"/>
</dbReference>
<evidence type="ECO:0000256" key="2">
    <source>
        <dbReference type="ARBA" id="ARBA00023125"/>
    </source>
</evidence>
<evidence type="ECO:0000256" key="3">
    <source>
        <dbReference type="ARBA" id="ARBA00023163"/>
    </source>
</evidence>
<organism evidence="7 8">
    <name type="scientific">Alkalicoccobacillus murimartini</name>
    <dbReference type="NCBI Taxonomy" id="171685"/>
    <lineage>
        <taxon>Bacteria</taxon>
        <taxon>Bacillati</taxon>
        <taxon>Bacillota</taxon>
        <taxon>Bacilli</taxon>
        <taxon>Bacillales</taxon>
        <taxon>Bacillaceae</taxon>
        <taxon>Alkalicoccobacillus</taxon>
    </lineage>
</organism>
<reference evidence="7 8" key="1">
    <citation type="submission" date="2023-07" db="EMBL/GenBank/DDBJ databases">
        <title>Genomic Encyclopedia of Type Strains, Phase IV (KMG-IV): sequencing the most valuable type-strain genomes for metagenomic binning, comparative biology and taxonomic classification.</title>
        <authorList>
            <person name="Goeker M."/>
        </authorList>
    </citation>
    <scope>NUCLEOTIDE SEQUENCE [LARGE SCALE GENOMIC DNA]</scope>
    <source>
        <strain evidence="7 8">DSM 19154</strain>
    </source>
</reference>
<keyword evidence="2" id="KW-0238">DNA-binding</keyword>
<dbReference type="CDD" id="cd17536">
    <property type="entry name" value="REC_YesN-like"/>
    <property type="match status" value="1"/>
</dbReference>
<feature type="modified residue" description="4-aspartylphosphate" evidence="4">
    <location>
        <position position="55"/>
    </location>
</feature>
<evidence type="ECO:0000313" key="8">
    <source>
        <dbReference type="Proteomes" id="UP001225034"/>
    </source>
</evidence>
<dbReference type="InterPro" id="IPR018062">
    <property type="entry name" value="HTH_AraC-typ_CS"/>
</dbReference>
<evidence type="ECO:0000259" key="6">
    <source>
        <dbReference type="PROSITE" id="PS50110"/>
    </source>
</evidence>
<gene>
    <name evidence="7" type="ORF">J2S05_000496</name>
</gene>
<dbReference type="InterPro" id="IPR011006">
    <property type="entry name" value="CheY-like_superfamily"/>
</dbReference>
<keyword evidence="3" id="KW-0804">Transcription</keyword>
<keyword evidence="1" id="KW-0805">Transcription regulation</keyword>
<accession>A0ABT9YEU0</accession>
<dbReference type="SUPFAM" id="SSF46689">
    <property type="entry name" value="Homeodomain-like"/>
    <property type="match status" value="1"/>
</dbReference>
<dbReference type="InterPro" id="IPR018060">
    <property type="entry name" value="HTH_AraC"/>
</dbReference>
<evidence type="ECO:0000256" key="1">
    <source>
        <dbReference type="ARBA" id="ARBA00023015"/>
    </source>
</evidence>
<comment type="caution">
    <text evidence="7">The sequence shown here is derived from an EMBL/GenBank/DDBJ whole genome shotgun (WGS) entry which is preliminary data.</text>
</comment>
<dbReference type="PANTHER" id="PTHR43280:SF10">
    <property type="entry name" value="REGULATORY PROTEIN POCR"/>
    <property type="match status" value="1"/>
</dbReference>
<name>A0ABT9YEU0_9BACI</name>
<dbReference type="SMART" id="SM00342">
    <property type="entry name" value="HTH_ARAC"/>
    <property type="match status" value="1"/>
</dbReference>
<sequence length="399" mass="46020">MYTLLLVDDEEATLLGIRALPWEQLCISKVLLAYSAREALEVLETEKEVHVVVTDICMPGKTGVELLSEIEVRGYQTKGLLLSGHADFTYAKQAIRANAVDYLLKPCSDKDLMDAVQFAIKTSLEERQAIVERNQLVAQFSHNPVFLGETLLKSWLQSTNSLETIQQQINKYQLPINLNHLCMWLNIQSNEMKDFSFINGVVAEFLSDFSFQMIMNESSSSIKVLLFCNKDQIEWEKKIRYDQLPYLKKELFFRLKGSCSIQLTEPFIFSDQLRQTFELMENTDNQEFILANKPAAELLVDRVHQFVYQHLDKHPTLQDAADHLNVHAAYLSKIYKDVSGENFSDYTHRLKMENAVHLLVHTNKKINQVATILGYSDSSYFIKVFKKYFSKTPQEFRSG</sequence>
<evidence type="ECO:0000313" key="7">
    <source>
        <dbReference type="EMBL" id="MDQ0205722.1"/>
    </source>
</evidence>
<dbReference type="EMBL" id="JAUSUA010000001">
    <property type="protein sequence ID" value="MDQ0205722.1"/>
    <property type="molecule type" value="Genomic_DNA"/>
</dbReference>
<dbReference type="InterPro" id="IPR009057">
    <property type="entry name" value="Homeodomain-like_sf"/>
</dbReference>
<feature type="domain" description="HTH araC/xylS-type" evidence="5">
    <location>
        <begin position="301"/>
        <end position="399"/>
    </location>
</feature>
<dbReference type="PROSITE" id="PS00041">
    <property type="entry name" value="HTH_ARAC_FAMILY_1"/>
    <property type="match status" value="1"/>
</dbReference>
<evidence type="ECO:0000259" key="5">
    <source>
        <dbReference type="PROSITE" id="PS01124"/>
    </source>
</evidence>
<dbReference type="InterPro" id="IPR001789">
    <property type="entry name" value="Sig_transdc_resp-reg_receiver"/>
</dbReference>
<feature type="domain" description="Response regulatory" evidence="6">
    <location>
        <begin position="3"/>
        <end position="120"/>
    </location>
</feature>
<keyword evidence="8" id="KW-1185">Reference proteome</keyword>
<dbReference type="RefSeq" id="WP_306979604.1">
    <property type="nucleotide sequence ID" value="NZ_JAUSUA010000001.1"/>
</dbReference>
<dbReference type="Proteomes" id="UP001225034">
    <property type="component" value="Unassembled WGS sequence"/>
</dbReference>
<dbReference type="Pfam" id="PF00072">
    <property type="entry name" value="Response_reg"/>
    <property type="match status" value="1"/>
</dbReference>
<dbReference type="InterPro" id="IPR020449">
    <property type="entry name" value="Tscrpt_reg_AraC-type_HTH"/>
</dbReference>
<evidence type="ECO:0000256" key="4">
    <source>
        <dbReference type="PROSITE-ProRule" id="PRU00169"/>
    </source>
</evidence>
<dbReference type="PRINTS" id="PR00032">
    <property type="entry name" value="HTHARAC"/>
</dbReference>
<protein>
    <submittedName>
        <fullName evidence="7">Two-component system response regulator YesN</fullName>
    </submittedName>
</protein>
<dbReference type="PANTHER" id="PTHR43280">
    <property type="entry name" value="ARAC-FAMILY TRANSCRIPTIONAL REGULATOR"/>
    <property type="match status" value="1"/>
</dbReference>
<dbReference type="Gene3D" id="1.10.10.60">
    <property type="entry name" value="Homeodomain-like"/>
    <property type="match status" value="2"/>
</dbReference>
<keyword evidence="4" id="KW-0597">Phosphoprotein</keyword>
<dbReference type="Gene3D" id="3.40.50.2300">
    <property type="match status" value="1"/>
</dbReference>
<proteinExistence type="predicted"/>
<dbReference type="Pfam" id="PF12833">
    <property type="entry name" value="HTH_18"/>
    <property type="match status" value="1"/>
</dbReference>
<dbReference type="SMART" id="SM00448">
    <property type="entry name" value="REC"/>
    <property type="match status" value="1"/>
</dbReference>
<dbReference type="SUPFAM" id="SSF52172">
    <property type="entry name" value="CheY-like"/>
    <property type="match status" value="1"/>
</dbReference>